<name>A0AA36N8A0_9DINO</name>
<evidence type="ECO:0000256" key="1">
    <source>
        <dbReference type="SAM" id="Phobius"/>
    </source>
</evidence>
<keyword evidence="3" id="KW-1185">Reference proteome</keyword>
<sequence>MFMVSFAVSSLMLGGLDFVIKAKLGSGPKLNALETNLYNAIPVAIFTCALGSVLPTPVPPSWSAHFAPYMTDLQVFKGIFQVNPAVLLWVVGSGVAAFVFNLFVTFLVVKLSPATGDGIELQ</sequence>
<protein>
    <submittedName>
        <fullName evidence="2">Uncharacterized protein</fullName>
    </submittedName>
</protein>
<keyword evidence="1" id="KW-1133">Transmembrane helix</keyword>
<organism evidence="2 3">
    <name type="scientific">Effrenium voratum</name>
    <dbReference type="NCBI Taxonomy" id="2562239"/>
    <lineage>
        <taxon>Eukaryota</taxon>
        <taxon>Sar</taxon>
        <taxon>Alveolata</taxon>
        <taxon>Dinophyceae</taxon>
        <taxon>Suessiales</taxon>
        <taxon>Symbiodiniaceae</taxon>
        <taxon>Effrenium</taxon>
    </lineage>
</organism>
<feature type="transmembrane region" description="Helical" evidence="1">
    <location>
        <begin position="86"/>
        <end position="109"/>
    </location>
</feature>
<gene>
    <name evidence="2" type="ORF">EVOR1521_LOCUS21795</name>
</gene>
<evidence type="ECO:0000313" key="2">
    <source>
        <dbReference type="EMBL" id="CAJ1397867.1"/>
    </source>
</evidence>
<proteinExistence type="predicted"/>
<dbReference type="EMBL" id="CAUJNA010003281">
    <property type="protein sequence ID" value="CAJ1397867.1"/>
    <property type="molecule type" value="Genomic_DNA"/>
</dbReference>
<evidence type="ECO:0000313" key="3">
    <source>
        <dbReference type="Proteomes" id="UP001178507"/>
    </source>
</evidence>
<dbReference type="AlphaFoldDB" id="A0AA36N8A0"/>
<reference evidence="2" key="1">
    <citation type="submission" date="2023-08" db="EMBL/GenBank/DDBJ databases">
        <authorList>
            <person name="Chen Y."/>
            <person name="Shah S."/>
            <person name="Dougan E. K."/>
            <person name="Thang M."/>
            <person name="Chan C."/>
        </authorList>
    </citation>
    <scope>NUCLEOTIDE SEQUENCE</scope>
</reference>
<dbReference type="Proteomes" id="UP001178507">
    <property type="component" value="Unassembled WGS sequence"/>
</dbReference>
<keyword evidence="1" id="KW-0472">Membrane</keyword>
<comment type="caution">
    <text evidence="2">The sequence shown here is derived from an EMBL/GenBank/DDBJ whole genome shotgun (WGS) entry which is preliminary data.</text>
</comment>
<accession>A0AA36N8A0</accession>
<keyword evidence="1" id="KW-0812">Transmembrane</keyword>